<protein>
    <submittedName>
        <fullName evidence="1">Uncharacterized protein</fullName>
    </submittedName>
</protein>
<dbReference type="EMBL" id="BJZV01000005">
    <property type="protein sequence ID" value="GEP09377.1"/>
    <property type="molecule type" value="Genomic_DNA"/>
</dbReference>
<keyword evidence="2" id="KW-1185">Reference proteome</keyword>
<organism evidence="1 2">
    <name type="scientific">Methylobacterium gnaphalii</name>
    <dbReference type="NCBI Taxonomy" id="1010610"/>
    <lineage>
        <taxon>Bacteria</taxon>
        <taxon>Pseudomonadati</taxon>
        <taxon>Pseudomonadota</taxon>
        <taxon>Alphaproteobacteria</taxon>
        <taxon>Hyphomicrobiales</taxon>
        <taxon>Methylobacteriaceae</taxon>
        <taxon>Methylobacterium</taxon>
    </lineage>
</organism>
<evidence type="ECO:0000313" key="2">
    <source>
        <dbReference type="Proteomes" id="UP000321750"/>
    </source>
</evidence>
<comment type="caution">
    <text evidence="1">The sequence shown here is derived from an EMBL/GenBank/DDBJ whole genome shotgun (WGS) entry which is preliminary data.</text>
</comment>
<accession>A0A512JHE0</accession>
<evidence type="ECO:0000313" key="1">
    <source>
        <dbReference type="EMBL" id="GEP09377.1"/>
    </source>
</evidence>
<gene>
    <name evidence="1" type="ORF">MGN01_12220</name>
</gene>
<dbReference type="Proteomes" id="UP000321750">
    <property type="component" value="Unassembled WGS sequence"/>
</dbReference>
<name>A0A512JHE0_9HYPH</name>
<proteinExistence type="predicted"/>
<dbReference type="AlphaFoldDB" id="A0A512JHE0"/>
<reference evidence="1 2" key="1">
    <citation type="submission" date="2019-07" db="EMBL/GenBank/DDBJ databases">
        <title>Whole genome shotgun sequence of Methylobacterium gnaphalii NBRC 107716.</title>
        <authorList>
            <person name="Hosoyama A."/>
            <person name="Uohara A."/>
            <person name="Ohji S."/>
            <person name="Ichikawa N."/>
        </authorList>
    </citation>
    <scope>NUCLEOTIDE SEQUENCE [LARGE SCALE GENOMIC DNA]</scope>
    <source>
        <strain evidence="1 2">NBRC 107716</strain>
    </source>
</reference>
<sequence length="111" mass="12386">MRIVALDPLHEFVLAHHPPKQPSANPAGILRPDYSRIEPRGARCRDEDMALRALRQRKSPAAWAELHQDLAIDDPGSIALFVRLGRRRKVLKAAEQVFLAHTVEADLAVVA</sequence>